<evidence type="ECO:0000313" key="1">
    <source>
        <dbReference type="EMBL" id="TDQ06712.1"/>
    </source>
</evidence>
<gene>
    <name evidence="1" type="ORF">ATK78_4371</name>
</gene>
<dbReference type="Gene3D" id="2.60.40.2340">
    <property type="match status" value="1"/>
</dbReference>
<evidence type="ECO:0008006" key="3">
    <source>
        <dbReference type="Google" id="ProtNLM"/>
    </source>
</evidence>
<dbReference type="AlphaFoldDB" id="A0A4R6SRH6"/>
<name>A0A4R6SRH6_9SPHI</name>
<dbReference type="PROSITE" id="PS51257">
    <property type="entry name" value="PROKAR_LIPOPROTEIN"/>
    <property type="match status" value="1"/>
</dbReference>
<dbReference type="EMBL" id="SNYC01000008">
    <property type="protein sequence ID" value="TDQ06712.1"/>
    <property type="molecule type" value="Genomic_DNA"/>
</dbReference>
<organism evidence="1 2">
    <name type="scientific">Pedobacter metabolipauper</name>
    <dbReference type="NCBI Taxonomy" id="425513"/>
    <lineage>
        <taxon>Bacteria</taxon>
        <taxon>Pseudomonadati</taxon>
        <taxon>Bacteroidota</taxon>
        <taxon>Sphingobacteriia</taxon>
        <taxon>Sphingobacteriales</taxon>
        <taxon>Sphingobacteriaceae</taxon>
        <taxon>Pedobacter</taxon>
    </lineage>
</organism>
<dbReference type="Proteomes" id="UP000295620">
    <property type="component" value="Unassembled WGS sequence"/>
</dbReference>
<evidence type="ECO:0000313" key="2">
    <source>
        <dbReference type="Proteomes" id="UP000295620"/>
    </source>
</evidence>
<accession>A0A4R6SRH6</accession>
<proteinExistence type="predicted"/>
<sequence>MFRLTLKRISLTRIFTSLILLFTVSFIVSCKKEYVDFPYNSIEKFVIADNAKAEIKASIIDDKIIIYWPPLQTIPDSITPNILVSDRAKISPESGKKVAFNETTVYTVTAQDGSVKKYILSPSINQPLPAFEIINNTGITIGETMALTGENIITDTTKTRLYLVDKDKKEIQLYGSTFLLFTHSQIQLPIAITSAIDTGYYSFKLVTGLRQVTRGPYHVAKPALKVTIPAGTIVKRGNVLTIPVNPVIGKYNPVSYVKIYYPGSFTNSITITNVQQTSTAISVTIPSVFPITSSNSMQFFNSNNTVLGQWYHATAPITITD</sequence>
<reference evidence="1 2" key="1">
    <citation type="submission" date="2019-03" db="EMBL/GenBank/DDBJ databases">
        <title>Genomic Encyclopedia of Archaeal and Bacterial Type Strains, Phase II (KMG-II): from individual species to whole genera.</title>
        <authorList>
            <person name="Goeker M."/>
        </authorList>
    </citation>
    <scope>NUCLEOTIDE SEQUENCE [LARGE SCALE GENOMIC DNA]</scope>
    <source>
        <strain evidence="1 2">DSM 19035</strain>
    </source>
</reference>
<comment type="caution">
    <text evidence="1">The sequence shown here is derived from an EMBL/GenBank/DDBJ whole genome shotgun (WGS) entry which is preliminary data.</text>
</comment>
<keyword evidence="2" id="KW-1185">Reference proteome</keyword>
<protein>
    <recommendedName>
        <fullName evidence="3">DUF5018 domain-containing protein</fullName>
    </recommendedName>
</protein>